<evidence type="ECO:0000256" key="2">
    <source>
        <dbReference type="ARBA" id="ARBA00022723"/>
    </source>
</evidence>
<dbReference type="SUPFAM" id="SSF102114">
    <property type="entry name" value="Radical SAM enzymes"/>
    <property type="match status" value="1"/>
</dbReference>
<evidence type="ECO:0000256" key="3">
    <source>
        <dbReference type="ARBA" id="ARBA00023004"/>
    </source>
</evidence>
<dbReference type="SFLD" id="SFLDG01067">
    <property type="entry name" value="SPASM/twitch_domain_containing"/>
    <property type="match status" value="1"/>
</dbReference>
<dbReference type="InterPro" id="IPR007197">
    <property type="entry name" value="rSAM"/>
</dbReference>
<dbReference type="SFLD" id="SFLDS00029">
    <property type="entry name" value="Radical_SAM"/>
    <property type="match status" value="1"/>
</dbReference>
<evidence type="ECO:0000256" key="1">
    <source>
        <dbReference type="ARBA" id="ARBA00022691"/>
    </source>
</evidence>
<evidence type="ECO:0000259" key="6">
    <source>
        <dbReference type="Pfam" id="PF04055"/>
    </source>
</evidence>
<dbReference type="Gene3D" id="3.20.20.70">
    <property type="entry name" value="Aldolase class I"/>
    <property type="match status" value="1"/>
</dbReference>
<evidence type="ECO:0000313" key="7">
    <source>
        <dbReference type="EMBL" id="KUG28047.1"/>
    </source>
</evidence>
<dbReference type="PANTHER" id="PTHR11228">
    <property type="entry name" value="RADICAL SAM DOMAIN PROTEIN"/>
    <property type="match status" value="1"/>
</dbReference>
<comment type="caution">
    <text evidence="7">The sequence shown here is derived from an EMBL/GenBank/DDBJ whole genome shotgun (WGS) entry which is preliminary data.</text>
</comment>
<name>A0A0W8G4G5_9ZZZZ</name>
<proteinExistence type="predicted"/>
<evidence type="ECO:0000256" key="4">
    <source>
        <dbReference type="ARBA" id="ARBA00023014"/>
    </source>
</evidence>
<dbReference type="GO" id="GO:0003824">
    <property type="term" value="F:catalytic activity"/>
    <property type="evidence" value="ECO:0007669"/>
    <property type="project" value="InterPro"/>
</dbReference>
<evidence type="ECO:0000256" key="5">
    <source>
        <dbReference type="SAM" id="MobiDB-lite"/>
    </source>
</evidence>
<keyword evidence="1" id="KW-0949">S-adenosyl-L-methionine</keyword>
<dbReference type="AlphaFoldDB" id="A0A0W8G4G5"/>
<dbReference type="GO" id="GO:0046872">
    <property type="term" value="F:metal ion binding"/>
    <property type="evidence" value="ECO:0007669"/>
    <property type="project" value="UniProtKB-KW"/>
</dbReference>
<dbReference type="CDD" id="cd01335">
    <property type="entry name" value="Radical_SAM"/>
    <property type="match status" value="1"/>
</dbReference>
<keyword evidence="4" id="KW-0411">Iron-sulfur</keyword>
<dbReference type="PANTHER" id="PTHR11228:SF7">
    <property type="entry name" value="PQQA PEPTIDE CYCLASE"/>
    <property type="match status" value="1"/>
</dbReference>
<dbReference type="InterPro" id="IPR050377">
    <property type="entry name" value="Radical_SAM_PqqE_MftC-like"/>
</dbReference>
<accession>A0A0W8G4G5</accession>
<protein>
    <recommendedName>
        <fullName evidence="6">Radical SAM core domain-containing protein</fullName>
    </recommendedName>
</protein>
<keyword evidence="2" id="KW-0479">Metal-binding</keyword>
<feature type="region of interest" description="Disordered" evidence="5">
    <location>
        <begin position="320"/>
        <end position="341"/>
    </location>
</feature>
<organism evidence="7">
    <name type="scientific">hydrocarbon metagenome</name>
    <dbReference type="NCBI Taxonomy" id="938273"/>
    <lineage>
        <taxon>unclassified sequences</taxon>
        <taxon>metagenomes</taxon>
        <taxon>ecological metagenomes</taxon>
    </lineage>
</organism>
<dbReference type="InterPro" id="IPR058240">
    <property type="entry name" value="rSAM_sf"/>
</dbReference>
<sequence>MPGRGGLEDGMIKIFVTYRCNLACPYCFATRMRREYPGDMTREAFARLLQWMRGAGLPAAAFIGGEPTLHPDLPEMIAATAEAGIPAVLFTNGLFPVSLAERLAPLTANFVVNYNDPAGYTPDQAALRHAVLIRLRELGARVAFSKNFSRDGLDYGYLLEALDRYGVTTVRYDISRPSHDAANDHFTLDDTRRIMSHAAAFVKACEARGVRTGLDCSVRLCDLYDEDRRYLERVSMKFSGVCHPCADVHPDLSASYCLPMRGIGVPDVTAFADHAALMWRLAEAARPVRLANVSAACFECKDFMRRCQGGCMALMRTARPATGPDEADGSRQAAPTEAGNT</sequence>
<dbReference type="Pfam" id="PF04055">
    <property type="entry name" value="Radical_SAM"/>
    <property type="match status" value="1"/>
</dbReference>
<keyword evidence="3" id="KW-0408">Iron</keyword>
<reference evidence="7" key="1">
    <citation type="journal article" date="2015" name="Proc. Natl. Acad. Sci. U.S.A.">
        <title>Networks of energetic and metabolic interactions define dynamics in microbial communities.</title>
        <authorList>
            <person name="Embree M."/>
            <person name="Liu J.K."/>
            <person name="Al-Bassam M.M."/>
            <person name="Zengler K."/>
        </authorList>
    </citation>
    <scope>NUCLEOTIDE SEQUENCE</scope>
</reference>
<feature type="domain" description="Radical SAM core" evidence="6">
    <location>
        <begin position="15"/>
        <end position="108"/>
    </location>
</feature>
<dbReference type="GO" id="GO:0051536">
    <property type="term" value="F:iron-sulfur cluster binding"/>
    <property type="evidence" value="ECO:0007669"/>
    <property type="project" value="UniProtKB-KW"/>
</dbReference>
<dbReference type="EMBL" id="LNQE01000263">
    <property type="protein sequence ID" value="KUG28047.1"/>
    <property type="molecule type" value="Genomic_DNA"/>
</dbReference>
<gene>
    <name evidence="7" type="ORF">ASZ90_002096</name>
</gene>
<dbReference type="InterPro" id="IPR013785">
    <property type="entry name" value="Aldolase_TIM"/>
</dbReference>